<feature type="transmembrane region" description="Helical" evidence="2">
    <location>
        <begin position="6"/>
        <end position="25"/>
    </location>
</feature>
<protein>
    <recommendedName>
        <fullName evidence="3">PH domain-containing protein</fullName>
    </recommendedName>
</protein>
<accession>A0A916JRH3</accession>
<dbReference type="EMBL" id="CAJVAP010000001">
    <property type="protein sequence ID" value="CAG7595200.1"/>
    <property type="molecule type" value="Genomic_DNA"/>
</dbReference>
<gene>
    <name evidence="4" type="ORF">LEUCIP111803_00031</name>
</gene>
<sequence>MNRPLFTLIVIAVVVLALLGMWLAWRARARRDSGVRTAESAPAGEVLASFAERVLYVSTTPADDPLARVSIPGLRYRGYACLTVRTDGVTLEVVGEAPVHFAADQILGYGTAGRRAGKAVESGGLALLRWSADGRELESSFRFTDRADQVRFAAAVDRVAGTGSEPDTDAAPRPQTTPTAPSQEDEK</sequence>
<proteinExistence type="predicted"/>
<evidence type="ECO:0000256" key="1">
    <source>
        <dbReference type="SAM" id="MobiDB-lite"/>
    </source>
</evidence>
<evidence type="ECO:0000256" key="2">
    <source>
        <dbReference type="SAM" id="Phobius"/>
    </source>
</evidence>
<feature type="domain" description="PH" evidence="3">
    <location>
        <begin position="51"/>
        <end position="155"/>
    </location>
</feature>
<evidence type="ECO:0000313" key="5">
    <source>
        <dbReference type="Proteomes" id="UP000693892"/>
    </source>
</evidence>
<comment type="caution">
    <text evidence="4">The sequence shown here is derived from an EMBL/GenBank/DDBJ whole genome shotgun (WGS) entry which is preliminary data.</text>
</comment>
<dbReference type="InterPro" id="IPR057446">
    <property type="entry name" value="PH_bac"/>
</dbReference>
<keyword evidence="2" id="KW-0472">Membrane</keyword>
<keyword evidence="2" id="KW-1133">Transmembrane helix</keyword>
<organism evidence="4 5">
    <name type="scientific">Leucobacter soli</name>
    <dbReference type="NCBI Taxonomy" id="2812850"/>
    <lineage>
        <taxon>Bacteria</taxon>
        <taxon>Bacillati</taxon>
        <taxon>Actinomycetota</taxon>
        <taxon>Actinomycetes</taxon>
        <taxon>Micrococcales</taxon>
        <taxon>Microbacteriaceae</taxon>
        <taxon>Leucobacter</taxon>
    </lineage>
</organism>
<name>A0A916JRH3_9MICO</name>
<reference evidence="4" key="1">
    <citation type="submission" date="2021-06" db="EMBL/GenBank/DDBJ databases">
        <authorList>
            <person name="Criscuolo A."/>
        </authorList>
    </citation>
    <scope>NUCLEOTIDE SEQUENCE</scope>
    <source>
        <strain evidence="4">CIP111803</strain>
    </source>
</reference>
<feature type="compositionally biased region" description="Low complexity" evidence="1">
    <location>
        <begin position="169"/>
        <end position="181"/>
    </location>
</feature>
<dbReference type="RefSeq" id="WP_218113653.1">
    <property type="nucleotide sequence ID" value="NZ_CAJVAP010000001.1"/>
</dbReference>
<dbReference type="AlphaFoldDB" id="A0A916JRH3"/>
<dbReference type="Proteomes" id="UP000693892">
    <property type="component" value="Unassembled WGS sequence"/>
</dbReference>
<feature type="region of interest" description="Disordered" evidence="1">
    <location>
        <begin position="157"/>
        <end position="187"/>
    </location>
</feature>
<evidence type="ECO:0000313" key="4">
    <source>
        <dbReference type="EMBL" id="CAG7595200.1"/>
    </source>
</evidence>
<keyword evidence="2" id="KW-0812">Transmembrane</keyword>
<keyword evidence="5" id="KW-1185">Reference proteome</keyword>
<evidence type="ECO:0000259" key="3">
    <source>
        <dbReference type="Pfam" id="PF25362"/>
    </source>
</evidence>
<dbReference type="Pfam" id="PF25362">
    <property type="entry name" value="bPH_11"/>
    <property type="match status" value="1"/>
</dbReference>